<comment type="catalytic activity">
    <reaction evidence="1 11">
        <text>L-threonine = 2-oxobutanoate + NH4(+)</text>
        <dbReference type="Rhea" id="RHEA:22108"/>
        <dbReference type="ChEBI" id="CHEBI:16763"/>
        <dbReference type="ChEBI" id="CHEBI:28938"/>
        <dbReference type="ChEBI" id="CHEBI:57926"/>
        <dbReference type="EC" id="4.3.1.19"/>
    </reaction>
</comment>
<dbReference type="InterPro" id="IPR001926">
    <property type="entry name" value="TrpB-like_PALP"/>
</dbReference>
<dbReference type="Pfam" id="PF00585">
    <property type="entry name" value="Thr_dehydrat_C"/>
    <property type="match status" value="1"/>
</dbReference>
<evidence type="ECO:0000313" key="17">
    <source>
        <dbReference type="Proteomes" id="UP000290189"/>
    </source>
</evidence>
<keyword evidence="5 11" id="KW-0028">Amino-acid biosynthesis</keyword>
<evidence type="ECO:0000256" key="1">
    <source>
        <dbReference type="ARBA" id="ARBA00001274"/>
    </source>
</evidence>
<dbReference type="EC" id="4.3.1.19" evidence="11"/>
<reference evidence="14 16" key="1">
    <citation type="submission" date="2015-02" db="EMBL/GenBank/DDBJ databases">
        <authorList>
            <person name="Chooi Y.-H."/>
        </authorList>
    </citation>
    <scope>NUCLEOTIDE SEQUENCE [LARGE SCALE GENOMIC DNA]</scope>
    <source>
        <strain evidence="14">E3</strain>
    </source>
</reference>
<evidence type="ECO:0000256" key="10">
    <source>
        <dbReference type="ARBA" id="ARBA00023304"/>
    </source>
</evidence>
<evidence type="ECO:0000256" key="9">
    <source>
        <dbReference type="ARBA" id="ARBA00023239"/>
    </source>
</evidence>
<evidence type="ECO:0000259" key="13">
    <source>
        <dbReference type="Pfam" id="PF00585"/>
    </source>
</evidence>
<dbReference type="Gene3D" id="3.40.1020.10">
    <property type="entry name" value="Biosynthetic Threonine Deaminase, Domain 3"/>
    <property type="match status" value="1"/>
</dbReference>
<dbReference type="InterPro" id="IPR036052">
    <property type="entry name" value="TrpB-like_PALP_sf"/>
</dbReference>
<dbReference type="GO" id="GO:0004794">
    <property type="term" value="F:threonine deaminase activity"/>
    <property type="evidence" value="ECO:0007669"/>
    <property type="project" value="UniProtKB-UniRule"/>
</dbReference>
<dbReference type="GO" id="GO:0006565">
    <property type="term" value="P:L-serine catabolic process"/>
    <property type="evidence" value="ECO:0007669"/>
    <property type="project" value="TreeGrafter"/>
</dbReference>
<keyword evidence="6 11" id="KW-0412">Isoleucine biosynthesis</keyword>
<dbReference type="SUPFAM" id="SSF55021">
    <property type="entry name" value="ACT-like"/>
    <property type="match status" value="2"/>
</dbReference>
<dbReference type="OMA" id="TRFEYTK"/>
<dbReference type="STRING" id="37360.A0A0G4J1G5"/>
<sequence length="512" mass="54870">MATTATGEFLRDVLTARVYDVAVETPLQGAALLSGRVRNRVLLKREDLQPVHSFKVRGAYNKMVHLGAGERARGVVCASAGNHAQGVALAASRLQCPATIVMPTTTPPVKVDAVRAYGDHVQVVLHGDTFADALAHAKGIERDRQLTFVHPYDDPHVIAGQGTIAMEIVRQHPDPIHAVFVAVGGGGMIAGIGTYLKLVRPEVRVVAVQTVDSDSMAQSLQAGQPVALDDVGLFCDGTAVKRVGDETLRLARRCIDEVVYVTTDQVCAAIKDVFLDTRSILEPSGAMSIAGAKAYLQRCDLQGQTVVCVACGANMNFDRLRFVVDRAELGQEREALLVVRLPPGRTLTDLAAVLPAHLNVTECNYNASCVGVFLGVSVVDATQTGALRDLIEANGFPTVDVTGDDLAKNHLRYMVGGGPSDDDAHRTQQVCRVETAQRPGAIRHLLLRVLPGRSITLLHYRNHGGDVARIMIGAPPPHQQQPSLYDTLSAQAGYRVVSDADNAALHILLTRT</sequence>
<evidence type="ECO:0000259" key="12">
    <source>
        <dbReference type="Pfam" id="PF00291"/>
    </source>
</evidence>
<dbReference type="InterPro" id="IPR001721">
    <property type="entry name" value="TD_ACT-like"/>
</dbReference>
<dbReference type="EMBL" id="CDSF01000110">
    <property type="protein sequence ID" value="CEP01159.1"/>
    <property type="molecule type" value="Genomic_DNA"/>
</dbReference>
<keyword evidence="15" id="KW-0496">Mitochondrion</keyword>
<name>A0A0G4J1G5_PLABS</name>
<dbReference type="PANTHER" id="PTHR48078">
    <property type="entry name" value="THREONINE DEHYDRATASE, MITOCHONDRIAL-RELATED"/>
    <property type="match status" value="1"/>
</dbReference>
<evidence type="ECO:0000256" key="7">
    <source>
        <dbReference type="ARBA" id="ARBA00022737"/>
    </source>
</evidence>
<dbReference type="FunFam" id="3.40.50.1100:FF:000008">
    <property type="entry name" value="L-threonine dehydratase"/>
    <property type="match status" value="1"/>
</dbReference>
<evidence type="ECO:0000256" key="8">
    <source>
        <dbReference type="ARBA" id="ARBA00022898"/>
    </source>
</evidence>
<evidence type="ECO:0000256" key="2">
    <source>
        <dbReference type="ARBA" id="ARBA00001933"/>
    </source>
</evidence>
<dbReference type="Proteomes" id="UP000290189">
    <property type="component" value="Unassembled WGS sequence"/>
</dbReference>
<dbReference type="GO" id="GO:0009097">
    <property type="term" value="P:isoleucine biosynthetic process"/>
    <property type="evidence" value="ECO:0007669"/>
    <property type="project" value="UniProtKB-UniRule"/>
</dbReference>
<keyword evidence="10 11" id="KW-0100">Branched-chain amino acid biosynthesis</keyword>
<dbReference type="InterPro" id="IPR050147">
    <property type="entry name" value="Ser/Thr_Dehydratase"/>
</dbReference>
<keyword evidence="16" id="KW-1185">Reference proteome</keyword>
<dbReference type="InterPro" id="IPR005787">
    <property type="entry name" value="Thr_deHydtase_biosynth"/>
</dbReference>
<dbReference type="AlphaFoldDB" id="A0A0G4J1G5"/>
<dbReference type="InterPro" id="IPR045865">
    <property type="entry name" value="ACT-like_dom_sf"/>
</dbReference>
<dbReference type="NCBIfam" id="TIGR01124">
    <property type="entry name" value="ilvA_2Cterm"/>
    <property type="match status" value="1"/>
</dbReference>
<comment type="pathway">
    <text evidence="3 11">Amino-acid biosynthesis; L-isoleucine biosynthesis; 2-oxobutanoate from L-threonine: step 1/1.</text>
</comment>
<dbReference type="UniPathway" id="UPA00047">
    <property type="reaction ID" value="UER00054"/>
</dbReference>
<dbReference type="GO" id="GO:0003941">
    <property type="term" value="F:L-serine ammonia-lyase activity"/>
    <property type="evidence" value="ECO:0007669"/>
    <property type="project" value="TreeGrafter"/>
</dbReference>
<geneLocation type="mitochondrion" evidence="15"/>
<dbReference type="CDD" id="cd01562">
    <property type="entry name" value="Thr-dehyd"/>
    <property type="match status" value="1"/>
</dbReference>
<keyword evidence="7" id="KW-0677">Repeat</keyword>
<feature type="domain" description="ACT-like" evidence="13">
    <location>
        <begin position="429"/>
        <end position="506"/>
    </location>
</feature>
<dbReference type="SUPFAM" id="SSF53686">
    <property type="entry name" value="Tryptophan synthase beta subunit-like PLP-dependent enzymes"/>
    <property type="match status" value="1"/>
</dbReference>
<dbReference type="Pfam" id="PF00291">
    <property type="entry name" value="PALP"/>
    <property type="match status" value="1"/>
</dbReference>
<evidence type="ECO:0000256" key="3">
    <source>
        <dbReference type="ARBA" id="ARBA00004810"/>
    </source>
</evidence>
<accession>A0A0G4J1G5</accession>
<reference evidence="15 17" key="2">
    <citation type="submission" date="2018-03" db="EMBL/GenBank/DDBJ databases">
        <authorList>
            <person name="Fogelqvist J."/>
        </authorList>
    </citation>
    <scope>NUCLEOTIDE SEQUENCE [LARGE SCALE GENOMIC DNA]</scope>
</reference>
<comment type="cofactor">
    <cofactor evidence="2 11">
        <name>pyridoxal 5'-phosphate</name>
        <dbReference type="ChEBI" id="CHEBI:597326"/>
    </cofactor>
</comment>
<dbReference type="OrthoDB" id="4418812at2759"/>
<dbReference type="NCBIfam" id="NF006674">
    <property type="entry name" value="PRK09224.1"/>
    <property type="match status" value="1"/>
</dbReference>
<keyword evidence="9 11" id="KW-0456">Lyase</keyword>
<dbReference type="GO" id="GO:0006567">
    <property type="term" value="P:L-threonine catabolic process"/>
    <property type="evidence" value="ECO:0007669"/>
    <property type="project" value="TreeGrafter"/>
</dbReference>
<dbReference type="EMBL" id="OVEO01000012">
    <property type="protein sequence ID" value="SPQ99437.1"/>
    <property type="molecule type" value="Genomic_DNA"/>
</dbReference>
<protein>
    <recommendedName>
        <fullName evidence="11">Threonine dehydratase</fullName>
        <ecNumber evidence="11">4.3.1.19</ecNumber>
    </recommendedName>
    <alternativeName>
        <fullName evidence="11">Threonine deaminase</fullName>
    </alternativeName>
</protein>
<dbReference type="PANTHER" id="PTHR48078:SF11">
    <property type="entry name" value="THREONINE DEHYDRATASE, MITOCHONDRIAL"/>
    <property type="match status" value="1"/>
</dbReference>
<evidence type="ECO:0000313" key="15">
    <source>
        <dbReference type="EMBL" id="SPQ99437.1"/>
    </source>
</evidence>
<keyword evidence="8 11" id="KW-0663">Pyridoxal phosphate</keyword>
<dbReference type="InterPro" id="IPR038110">
    <property type="entry name" value="TD_ACT-like_sf"/>
</dbReference>
<gene>
    <name evidence="14" type="ORF">PBRA_008471</name>
    <name evidence="15" type="ORF">PLBR_LOCUS6652</name>
</gene>
<evidence type="ECO:0000256" key="6">
    <source>
        <dbReference type="ARBA" id="ARBA00022624"/>
    </source>
</evidence>
<evidence type="ECO:0000256" key="4">
    <source>
        <dbReference type="ARBA" id="ARBA00010869"/>
    </source>
</evidence>
<dbReference type="Proteomes" id="UP000039324">
    <property type="component" value="Unassembled WGS sequence"/>
</dbReference>
<feature type="domain" description="Tryptophan synthase beta chain-like PALP" evidence="12">
    <location>
        <begin position="24"/>
        <end position="312"/>
    </location>
</feature>
<organism evidence="14 16">
    <name type="scientific">Plasmodiophora brassicae</name>
    <name type="common">Clubroot disease agent</name>
    <dbReference type="NCBI Taxonomy" id="37360"/>
    <lineage>
        <taxon>Eukaryota</taxon>
        <taxon>Sar</taxon>
        <taxon>Rhizaria</taxon>
        <taxon>Endomyxa</taxon>
        <taxon>Phytomyxea</taxon>
        <taxon>Plasmodiophorida</taxon>
        <taxon>Plasmodiophoridae</taxon>
        <taxon>Plasmodiophora</taxon>
    </lineage>
</organism>
<evidence type="ECO:0000313" key="16">
    <source>
        <dbReference type="Proteomes" id="UP000039324"/>
    </source>
</evidence>
<proteinExistence type="inferred from homology"/>
<evidence type="ECO:0000256" key="11">
    <source>
        <dbReference type="RuleBase" id="RU362012"/>
    </source>
</evidence>
<comment type="similarity">
    <text evidence="4 11">Belongs to the serine/threonine dehydratase family.</text>
</comment>
<evidence type="ECO:0000256" key="5">
    <source>
        <dbReference type="ARBA" id="ARBA00022605"/>
    </source>
</evidence>
<dbReference type="Gene3D" id="3.40.50.1100">
    <property type="match status" value="2"/>
</dbReference>
<evidence type="ECO:0000313" key="14">
    <source>
        <dbReference type="EMBL" id="CEP01159.1"/>
    </source>
</evidence>